<evidence type="ECO:0000313" key="1">
    <source>
        <dbReference type="EMBL" id="NML70605.1"/>
    </source>
</evidence>
<proteinExistence type="predicted"/>
<protein>
    <submittedName>
        <fullName evidence="1">Uncharacterized protein</fullName>
    </submittedName>
</protein>
<dbReference type="RefSeq" id="WP_169235127.1">
    <property type="nucleotide sequence ID" value="NZ_JABBGI010000014.1"/>
</dbReference>
<dbReference type="Proteomes" id="UP000544054">
    <property type="component" value="Unassembled WGS sequence"/>
</dbReference>
<accession>A0A7Y0FSC7</accession>
<comment type="caution">
    <text evidence="1">The sequence shown here is derived from an EMBL/GenBank/DDBJ whole genome shotgun (WGS) entry which is preliminary data.</text>
</comment>
<evidence type="ECO:0000313" key="2">
    <source>
        <dbReference type="Proteomes" id="UP000544054"/>
    </source>
</evidence>
<gene>
    <name evidence="1" type="ORF">HHL23_12425</name>
</gene>
<dbReference type="AlphaFoldDB" id="A0A7Y0FSC7"/>
<dbReference type="EMBL" id="JABBGI010000014">
    <property type="protein sequence ID" value="NML70605.1"/>
    <property type="molecule type" value="Genomic_DNA"/>
</dbReference>
<organism evidence="1 2">
    <name type="scientific">Chryseobacterium antibioticum</name>
    <dbReference type="NCBI Taxonomy" id="2728847"/>
    <lineage>
        <taxon>Bacteria</taxon>
        <taxon>Pseudomonadati</taxon>
        <taxon>Bacteroidota</taxon>
        <taxon>Flavobacteriia</taxon>
        <taxon>Flavobacteriales</taxon>
        <taxon>Weeksellaceae</taxon>
        <taxon>Chryseobacterium group</taxon>
        <taxon>Chryseobacterium</taxon>
    </lineage>
</organism>
<keyword evidence="2" id="KW-1185">Reference proteome</keyword>
<name>A0A7Y0FSC7_9FLAO</name>
<reference evidence="1 2" key="1">
    <citation type="submission" date="2020-04" db="EMBL/GenBank/DDBJ databases">
        <title>Chryseobacterium sp. RP-3-3 sp. nov., isolated from Jeju soil.</title>
        <authorList>
            <person name="Dahal R.H."/>
        </authorList>
    </citation>
    <scope>NUCLEOTIDE SEQUENCE [LARGE SCALE GENOMIC DNA]</scope>
    <source>
        <strain evidence="1 2">RP-3-3</strain>
    </source>
</reference>
<sequence length="255" mass="30022">MKPVYTTIPVELCRYALINRKSNHLLVFIYLKHIANGHISHDTSLYQEWAIDLRLNKKTIRNCINWLIKNKWITVNGKKQSLKIIGYAKLFKKLKFQSLSAVRYEPDDFLGFTDFCCAAVIIYYIQKKRFIDKKRRSGSKMGDSNMNRNSYPKGYSELPVSYLAKCLGVSNSTANNYKKRTEKAGFITVKRQFYTLINNDGEKITRNNYYVHQYQNKEIAGRYRQGRKYLKIVAPDLIQIGFSTMRKHFKLREKI</sequence>